<accession>A0ABN1PMG3</accession>
<evidence type="ECO:0000313" key="3">
    <source>
        <dbReference type="EMBL" id="GAA0930414.1"/>
    </source>
</evidence>
<dbReference type="PANTHER" id="PTHR30173">
    <property type="entry name" value="SIGMA 19 FACTOR"/>
    <property type="match status" value="1"/>
</dbReference>
<protein>
    <recommendedName>
        <fullName evidence="2">RNA polymerase sigma-70 region 2 domain-containing protein</fullName>
    </recommendedName>
</protein>
<gene>
    <name evidence="3" type="ORF">GCM10009560_34860</name>
</gene>
<dbReference type="Proteomes" id="UP001501578">
    <property type="component" value="Unassembled WGS sequence"/>
</dbReference>
<feature type="compositionally biased region" description="Basic and acidic residues" evidence="1">
    <location>
        <begin position="1"/>
        <end position="10"/>
    </location>
</feature>
<dbReference type="Gene3D" id="1.10.1740.10">
    <property type="match status" value="1"/>
</dbReference>
<dbReference type="EMBL" id="BAAAHQ010000016">
    <property type="protein sequence ID" value="GAA0930414.1"/>
    <property type="molecule type" value="Genomic_DNA"/>
</dbReference>
<name>A0ABN1PMG3_9ACTN</name>
<reference evidence="3 4" key="1">
    <citation type="journal article" date="2019" name="Int. J. Syst. Evol. Microbiol.">
        <title>The Global Catalogue of Microorganisms (GCM) 10K type strain sequencing project: providing services to taxonomists for standard genome sequencing and annotation.</title>
        <authorList>
            <consortium name="The Broad Institute Genomics Platform"/>
            <consortium name="The Broad Institute Genome Sequencing Center for Infectious Disease"/>
            <person name="Wu L."/>
            <person name="Ma J."/>
        </authorList>
    </citation>
    <scope>NUCLEOTIDE SEQUENCE [LARGE SCALE GENOMIC DNA]</scope>
    <source>
        <strain evidence="3 4">JCM 11136</strain>
    </source>
</reference>
<evidence type="ECO:0000313" key="4">
    <source>
        <dbReference type="Proteomes" id="UP001501578"/>
    </source>
</evidence>
<feature type="domain" description="RNA polymerase sigma-70 region 2" evidence="2">
    <location>
        <begin position="29"/>
        <end position="81"/>
    </location>
</feature>
<dbReference type="PANTHER" id="PTHR30173:SF36">
    <property type="entry name" value="ECF RNA POLYMERASE SIGMA FACTOR SIGJ"/>
    <property type="match status" value="1"/>
</dbReference>
<dbReference type="InterPro" id="IPR052704">
    <property type="entry name" value="ECF_Sigma-70_Domain"/>
</dbReference>
<proteinExistence type="predicted"/>
<evidence type="ECO:0000256" key="1">
    <source>
        <dbReference type="SAM" id="MobiDB-lite"/>
    </source>
</evidence>
<dbReference type="SUPFAM" id="SSF88946">
    <property type="entry name" value="Sigma2 domain of RNA polymerase sigma factors"/>
    <property type="match status" value="1"/>
</dbReference>
<keyword evidence="4" id="KW-1185">Reference proteome</keyword>
<organism evidence="3 4">
    <name type="scientific">Nonomuraea longicatena</name>
    <dbReference type="NCBI Taxonomy" id="83682"/>
    <lineage>
        <taxon>Bacteria</taxon>
        <taxon>Bacillati</taxon>
        <taxon>Actinomycetota</taxon>
        <taxon>Actinomycetes</taxon>
        <taxon>Streptosporangiales</taxon>
        <taxon>Streptosporangiaceae</taxon>
        <taxon>Nonomuraea</taxon>
    </lineage>
</organism>
<dbReference type="InterPro" id="IPR013325">
    <property type="entry name" value="RNA_pol_sigma_r2"/>
</dbReference>
<dbReference type="InterPro" id="IPR007627">
    <property type="entry name" value="RNA_pol_sigma70_r2"/>
</dbReference>
<feature type="region of interest" description="Disordered" evidence="1">
    <location>
        <begin position="1"/>
        <end position="22"/>
    </location>
</feature>
<dbReference type="Pfam" id="PF04542">
    <property type="entry name" value="Sigma70_r2"/>
    <property type="match status" value="1"/>
</dbReference>
<sequence length="141" mass="15467">MTERGDRTVEATKPSDGGTGVDGATEAFVAHRNLLFTVAYEMLGTAADAENVLQETWMRWVNVALDIVEDPRAYLVRITGRLRRYRDGCAALAAGPSSQRGRALLQPAQAVPWPGHPLRQDRVLLRGHGHDRLDSPLAVII</sequence>
<comment type="caution">
    <text evidence="3">The sequence shown here is derived from an EMBL/GenBank/DDBJ whole genome shotgun (WGS) entry which is preliminary data.</text>
</comment>
<evidence type="ECO:0000259" key="2">
    <source>
        <dbReference type="Pfam" id="PF04542"/>
    </source>
</evidence>